<dbReference type="SUPFAM" id="SSF48452">
    <property type="entry name" value="TPR-like"/>
    <property type="match status" value="1"/>
</dbReference>
<dbReference type="GeneID" id="81405616"/>
<dbReference type="AlphaFoldDB" id="A0A9W9KZ14"/>
<keyword evidence="1" id="KW-0677">Repeat</keyword>
<keyword evidence="2" id="KW-0802">TPR repeat</keyword>
<gene>
    <name evidence="5" type="ORF">N7515_005702</name>
</gene>
<dbReference type="InterPro" id="IPR011990">
    <property type="entry name" value="TPR-like_helical_dom_sf"/>
</dbReference>
<dbReference type="InterPro" id="IPR036047">
    <property type="entry name" value="F-box-like_dom_sf"/>
</dbReference>
<dbReference type="Gene3D" id="3.80.10.10">
    <property type="entry name" value="Ribonuclease Inhibitor"/>
    <property type="match status" value="1"/>
</dbReference>
<feature type="domain" description="F-box" evidence="4">
    <location>
        <begin position="149"/>
        <end position="196"/>
    </location>
</feature>
<feature type="region of interest" description="Disordered" evidence="3">
    <location>
        <begin position="1"/>
        <end position="33"/>
    </location>
</feature>
<dbReference type="PANTHER" id="PTHR22904">
    <property type="entry name" value="TPR REPEAT CONTAINING PROTEIN"/>
    <property type="match status" value="1"/>
</dbReference>
<evidence type="ECO:0000313" key="5">
    <source>
        <dbReference type="EMBL" id="KAJ5129663.1"/>
    </source>
</evidence>
<reference evidence="5" key="2">
    <citation type="journal article" date="2023" name="IMA Fungus">
        <title>Comparative genomic study of the Penicillium genus elucidates a diverse pangenome and 15 lateral gene transfer events.</title>
        <authorList>
            <person name="Petersen C."/>
            <person name="Sorensen T."/>
            <person name="Nielsen M.R."/>
            <person name="Sondergaard T.E."/>
            <person name="Sorensen J.L."/>
            <person name="Fitzpatrick D.A."/>
            <person name="Frisvad J.C."/>
            <person name="Nielsen K.L."/>
        </authorList>
    </citation>
    <scope>NUCLEOTIDE SEQUENCE</scope>
    <source>
        <strain evidence="5">IBT 22155</strain>
    </source>
</reference>
<dbReference type="RefSeq" id="XP_056520042.1">
    <property type="nucleotide sequence ID" value="XM_056666446.1"/>
</dbReference>
<sequence>MASKPESRIVRALTPKKKPNTAQAAAPQQAGQNAYTNGDLQGAIESFTQALAANDEDVGVLDNRAATYCKLKRYDLARADAWAMVELAPNEDRGYLRLAKVLCLDGNFDMARDIYEYALQQLPVNHPGREVVTQLLEKLLDKLAGGNRRDPFTVLPLEVADIILHHLSFKQIVAIMRVCKGWHGFLIGLSSLWMHVDLTEARYDVSSNTVRDYIHRSRAQLTNATIRRLLPHAIPQVIDMLSRCPKLEHLHFRAFYVPSIFYPKIQEFRQLKTLVCGPGITISHERVGSVLSALTNLEKATFYDVWDPVTGSPQPTPTWPKYLPNLKSLILKCSQNSHSIGFAYNFEDVVPGLTSSVYPNLKELRLLWNTAHSRHYEFCPVRWEPPEIPVLPVLPALRILDLRGAVLSTFFYSMLPATLETLRVDSSRLENNEFLVFDNYVPNLKTVIFNDCPWVDYDNLLLFARYSKNPLETLHINFCPSTNEYDLCWLLLRRLADLDDRTMEWVWFTFPNLGLLDLSQTQITDCTIRLFADARKDGTKGPQLDVLIIKGCDHVSRDAIDYGRQMGIEIIT</sequence>
<dbReference type="SUPFAM" id="SSF52047">
    <property type="entry name" value="RNI-like"/>
    <property type="match status" value="1"/>
</dbReference>
<feature type="compositionally biased region" description="Low complexity" evidence="3">
    <location>
        <begin position="20"/>
        <end position="33"/>
    </location>
</feature>
<dbReference type="InterPro" id="IPR019734">
    <property type="entry name" value="TPR_rpt"/>
</dbReference>
<dbReference type="GO" id="GO:0051879">
    <property type="term" value="F:Hsp90 protein binding"/>
    <property type="evidence" value="ECO:0007669"/>
    <property type="project" value="TreeGrafter"/>
</dbReference>
<dbReference type="InterPro" id="IPR032675">
    <property type="entry name" value="LRR_dom_sf"/>
</dbReference>
<dbReference type="InterPro" id="IPR001810">
    <property type="entry name" value="F-box_dom"/>
</dbReference>
<evidence type="ECO:0000256" key="2">
    <source>
        <dbReference type="ARBA" id="ARBA00022803"/>
    </source>
</evidence>
<dbReference type="Proteomes" id="UP001149079">
    <property type="component" value="Unassembled WGS sequence"/>
</dbReference>
<comment type="caution">
    <text evidence="5">The sequence shown here is derived from an EMBL/GenBank/DDBJ whole genome shotgun (WGS) entry which is preliminary data.</text>
</comment>
<dbReference type="OrthoDB" id="629492at2759"/>
<reference evidence="5" key="1">
    <citation type="submission" date="2022-11" db="EMBL/GenBank/DDBJ databases">
        <authorList>
            <person name="Petersen C."/>
        </authorList>
    </citation>
    <scope>NUCLEOTIDE SEQUENCE</scope>
    <source>
        <strain evidence="5">IBT 22155</strain>
    </source>
</reference>
<dbReference type="PROSITE" id="PS50181">
    <property type="entry name" value="FBOX"/>
    <property type="match status" value="1"/>
</dbReference>
<dbReference type="SMART" id="SM00028">
    <property type="entry name" value="TPR"/>
    <property type="match status" value="3"/>
</dbReference>
<accession>A0A9W9KZ14</accession>
<dbReference type="SUPFAM" id="SSF81383">
    <property type="entry name" value="F-box domain"/>
    <property type="match status" value="1"/>
</dbReference>
<name>A0A9W9KZ14_9EURO</name>
<evidence type="ECO:0000259" key="4">
    <source>
        <dbReference type="PROSITE" id="PS50181"/>
    </source>
</evidence>
<dbReference type="PANTHER" id="PTHR22904:SF523">
    <property type="entry name" value="STRESS-INDUCED-PHOSPHOPROTEIN 1"/>
    <property type="match status" value="1"/>
</dbReference>
<protein>
    <submittedName>
        <fullName evidence="5">Tetratricopeptide-like helical</fullName>
    </submittedName>
</protein>
<dbReference type="EMBL" id="JAPQKL010000005">
    <property type="protein sequence ID" value="KAJ5129663.1"/>
    <property type="molecule type" value="Genomic_DNA"/>
</dbReference>
<evidence type="ECO:0000256" key="3">
    <source>
        <dbReference type="SAM" id="MobiDB-lite"/>
    </source>
</evidence>
<keyword evidence="6" id="KW-1185">Reference proteome</keyword>
<dbReference type="Pfam" id="PF12937">
    <property type="entry name" value="F-box-like"/>
    <property type="match status" value="1"/>
</dbReference>
<evidence type="ECO:0000313" key="6">
    <source>
        <dbReference type="Proteomes" id="UP001149079"/>
    </source>
</evidence>
<organism evidence="5 6">
    <name type="scientific">Penicillium bovifimosum</name>
    <dbReference type="NCBI Taxonomy" id="126998"/>
    <lineage>
        <taxon>Eukaryota</taxon>
        <taxon>Fungi</taxon>
        <taxon>Dikarya</taxon>
        <taxon>Ascomycota</taxon>
        <taxon>Pezizomycotina</taxon>
        <taxon>Eurotiomycetes</taxon>
        <taxon>Eurotiomycetidae</taxon>
        <taxon>Eurotiales</taxon>
        <taxon>Aspergillaceae</taxon>
        <taxon>Penicillium</taxon>
    </lineage>
</organism>
<dbReference type="Gene3D" id="1.25.40.10">
    <property type="entry name" value="Tetratricopeptide repeat domain"/>
    <property type="match status" value="1"/>
</dbReference>
<proteinExistence type="predicted"/>
<evidence type="ECO:0000256" key="1">
    <source>
        <dbReference type="ARBA" id="ARBA00022737"/>
    </source>
</evidence>
<dbReference type="Gene3D" id="1.20.1280.50">
    <property type="match status" value="1"/>
</dbReference>